<comment type="similarity">
    <text evidence="2">Belongs to the wax synthase family.</text>
</comment>
<feature type="transmembrane region" description="Helical" evidence="8">
    <location>
        <begin position="34"/>
        <end position="56"/>
    </location>
</feature>
<evidence type="ECO:0000259" key="9">
    <source>
        <dbReference type="Pfam" id="PF13813"/>
    </source>
</evidence>
<dbReference type="PANTHER" id="PTHR31595:SF60">
    <property type="entry name" value="BIOSYNTHESIS PROTEIN (TRI7), PUTATIVE (AFU_ORTHOLOGUE AFUA_8G05970)-RELATED"/>
    <property type="match status" value="1"/>
</dbReference>
<dbReference type="GO" id="GO:0008374">
    <property type="term" value="F:O-acyltransferase activity"/>
    <property type="evidence" value="ECO:0007669"/>
    <property type="project" value="InterPro"/>
</dbReference>
<gene>
    <name evidence="10" type="ORF">BDV25DRAFT_137535</name>
</gene>
<evidence type="ECO:0000256" key="3">
    <source>
        <dbReference type="ARBA" id="ARBA00022679"/>
    </source>
</evidence>
<dbReference type="Proteomes" id="UP000325780">
    <property type="component" value="Unassembled WGS sequence"/>
</dbReference>
<keyword evidence="11" id="KW-1185">Reference proteome</keyword>
<reference evidence="10 11" key="1">
    <citation type="submission" date="2019-04" db="EMBL/GenBank/DDBJ databases">
        <title>Friends and foes A comparative genomics study of 23 Aspergillus species from section Flavi.</title>
        <authorList>
            <consortium name="DOE Joint Genome Institute"/>
            <person name="Kjaerbolling I."/>
            <person name="Vesth T."/>
            <person name="Frisvad J.C."/>
            <person name="Nybo J.L."/>
            <person name="Theobald S."/>
            <person name="Kildgaard S."/>
            <person name="Isbrandt T."/>
            <person name="Kuo A."/>
            <person name="Sato A."/>
            <person name="Lyhne E.K."/>
            <person name="Kogle M.E."/>
            <person name="Wiebenga A."/>
            <person name="Kun R.S."/>
            <person name="Lubbers R.J."/>
            <person name="Makela M.R."/>
            <person name="Barry K."/>
            <person name="Chovatia M."/>
            <person name="Clum A."/>
            <person name="Daum C."/>
            <person name="Haridas S."/>
            <person name="He G."/>
            <person name="LaButti K."/>
            <person name="Lipzen A."/>
            <person name="Mondo S."/>
            <person name="Riley R."/>
            <person name="Salamov A."/>
            <person name="Simmons B.A."/>
            <person name="Magnuson J.K."/>
            <person name="Henrissat B."/>
            <person name="Mortensen U.H."/>
            <person name="Larsen T.O."/>
            <person name="Devries R.P."/>
            <person name="Grigoriev I.V."/>
            <person name="Machida M."/>
            <person name="Baker S.E."/>
            <person name="Andersen M.R."/>
        </authorList>
    </citation>
    <scope>NUCLEOTIDE SEQUENCE [LARGE SCALE GENOMIC DNA]</scope>
    <source>
        <strain evidence="10 11">IBT 18842</strain>
    </source>
</reference>
<dbReference type="EMBL" id="ML742048">
    <property type="protein sequence ID" value="KAE8152730.1"/>
    <property type="molecule type" value="Genomic_DNA"/>
</dbReference>
<evidence type="ECO:0000256" key="8">
    <source>
        <dbReference type="SAM" id="Phobius"/>
    </source>
</evidence>
<evidence type="ECO:0000256" key="2">
    <source>
        <dbReference type="ARBA" id="ARBA00007282"/>
    </source>
</evidence>
<feature type="region of interest" description="Disordered" evidence="7">
    <location>
        <begin position="123"/>
        <end position="148"/>
    </location>
</feature>
<evidence type="ECO:0000256" key="1">
    <source>
        <dbReference type="ARBA" id="ARBA00004141"/>
    </source>
</evidence>
<feature type="domain" description="Wax synthase" evidence="9">
    <location>
        <begin position="278"/>
        <end position="366"/>
    </location>
</feature>
<proteinExistence type="inferred from homology"/>
<comment type="subcellular location">
    <subcellularLocation>
        <location evidence="1">Membrane</location>
        <topology evidence="1">Multi-pass membrane protein</topology>
    </subcellularLocation>
</comment>
<dbReference type="Pfam" id="PF13813">
    <property type="entry name" value="MBOAT_2"/>
    <property type="match status" value="1"/>
</dbReference>
<organism evidence="10 11">
    <name type="scientific">Aspergillus avenaceus</name>
    <dbReference type="NCBI Taxonomy" id="36643"/>
    <lineage>
        <taxon>Eukaryota</taxon>
        <taxon>Fungi</taxon>
        <taxon>Dikarya</taxon>
        <taxon>Ascomycota</taxon>
        <taxon>Pezizomycotina</taxon>
        <taxon>Eurotiomycetes</taxon>
        <taxon>Eurotiomycetidae</taxon>
        <taxon>Eurotiales</taxon>
        <taxon>Aspergillaceae</taxon>
        <taxon>Aspergillus</taxon>
        <taxon>Aspergillus subgen. Circumdati</taxon>
    </lineage>
</organism>
<sequence>MSIPPRDVAIIVLASYVPAAILGLVGFPRLVEEFYIANGLTLMILSHAIPIFVLAFAAPSSPVRLMVLPFAAIASVMYHKLAPEYFSSRNQAGGMDGPFMLMFLTVVNVFGIQQLYRDDRGVERNGRQASAESKKEIDQSPGESSGSNCDPWARLKWALHVMFSYRGIGTSRQVPNVPSFGLQVPSRSQFVGDQIVACIVEYLVLDLLTNLRLAPLEAFAPERANLFLAPRFWTVPILSLRLIRSFLFWVDRYITVRFIYDFTSIFGVGCGFTDPKDWPPYFGNISEAWTLRRFWATFWHSGLRLPLASNINFIVYDVIRLRRRSLEARTLATLLTFGLSGAIHYYVDEATGIPRSDNMVIRFFLLQAIGITLEDQAQKLYQQLANPRDETPSDPKAKKNQPTETWHRIVGYIWVILWTQWTMAPYAYSFDRNPVDPTFPISAVQGLKKYLA</sequence>
<evidence type="ECO:0000256" key="7">
    <source>
        <dbReference type="SAM" id="MobiDB-lite"/>
    </source>
</evidence>
<evidence type="ECO:0000313" key="10">
    <source>
        <dbReference type="EMBL" id="KAE8152730.1"/>
    </source>
</evidence>
<keyword evidence="6 8" id="KW-0472">Membrane</keyword>
<dbReference type="GO" id="GO:0016020">
    <property type="term" value="C:membrane"/>
    <property type="evidence" value="ECO:0007669"/>
    <property type="project" value="UniProtKB-SubCell"/>
</dbReference>
<dbReference type="AlphaFoldDB" id="A0A5N6U2I5"/>
<keyword evidence="3 10" id="KW-0808">Transferase</keyword>
<evidence type="ECO:0000313" key="11">
    <source>
        <dbReference type="Proteomes" id="UP000325780"/>
    </source>
</evidence>
<accession>A0A5N6U2I5</accession>
<dbReference type="PANTHER" id="PTHR31595">
    <property type="entry name" value="LONG-CHAIN-ALCOHOL O-FATTY-ACYLTRANSFERASE 3-RELATED"/>
    <property type="match status" value="1"/>
</dbReference>
<evidence type="ECO:0000256" key="5">
    <source>
        <dbReference type="ARBA" id="ARBA00022989"/>
    </source>
</evidence>
<keyword evidence="5 8" id="KW-1133">Transmembrane helix</keyword>
<protein>
    <submittedName>
        <fullName evidence="10">Membrane bound O-acyl transferase family-domain-containing protein</fullName>
    </submittedName>
</protein>
<name>A0A5N6U2I5_ASPAV</name>
<dbReference type="InterPro" id="IPR044851">
    <property type="entry name" value="Wax_synthase"/>
</dbReference>
<evidence type="ECO:0000256" key="6">
    <source>
        <dbReference type="ARBA" id="ARBA00023136"/>
    </source>
</evidence>
<feature type="transmembrane region" description="Helical" evidence="8">
    <location>
        <begin position="7"/>
        <end position="28"/>
    </location>
</feature>
<keyword evidence="4 8" id="KW-0812">Transmembrane</keyword>
<dbReference type="GO" id="GO:0006629">
    <property type="term" value="P:lipid metabolic process"/>
    <property type="evidence" value="ECO:0007669"/>
    <property type="project" value="InterPro"/>
</dbReference>
<dbReference type="InterPro" id="IPR032805">
    <property type="entry name" value="Wax_synthase_dom"/>
</dbReference>
<dbReference type="OrthoDB" id="1077582at2759"/>
<feature type="compositionally biased region" description="Basic and acidic residues" evidence="7">
    <location>
        <begin position="123"/>
        <end position="138"/>
    </location>
</feature>
<evidence type="ECO:0000256" key="4">
    <source>
        <dbReference type="ARBA" id="ARBA00022692"/>
    </source>
</evidence>